<dbReference type="AlphaFoldDB" id="A0A382KFJ2"/>
<keyword evidence="6" id="KW-0238">DNA-binding</keyword>
<evidence type="ECO:0008006" key="9">
    <source>
        <dbReference type="Google" id="ProtNLM"/>
    </source>
</evidence>
<proteinExistence type="inferred from homology"/>
<evidence type="ECO:0000256" key="3">
    <source>
        <dbReference type="ARBA" id="ARBA00022763"/>
    </source>
</evidence>
<dbReference type="Gene3D" id="3.90.1680.10">
    <property type="entry name" value="SOS response associated peptidase-like"/>
    <property type="match status" value="1"/>
</dbReference>
<dbReference type="Pfam" id="PF02586">
    <property type="entry name" value="SRAP"/>
    <property type="match status" value="1"/>
</dbReference>
<dbReference type="GO" id="GO:0006508">
    <property type="term" value="P:proteolysis"/>
    <property type="evidence" value="ECO:0007669"/>
    <property type="project" value="UniProtKB-KW"/>
</dbReference>
<keyword evidence="5" id="KW-0190">Covalent protein-DNA linkage</keyword>
<evidence type="ECO:0000256" key="6">
    <source>
        <dbReference type="ARBA" id="ARBA00023125"/>
    </source>
</evidence>
<organism evidence="8">
    <name type="scientific">marine metagenome</name>
    <dbReference type="NCBI Taxonomy" id="408172"/>
    <lineage>
        <taxon>unclassified sequences</taxon>
        <taxon>metagenomes</taxon>
        <taxon>ecological metagenomes</taxon>
    </lineage>
</organism>
<dbReference type="PANTHER" id="PTHR13604">
    <property type="entry name" value="DC12-RELATED"/>
    <property type="match status" value="1"/>
</dbReference>
<evidence type="ECO:0000256" key="7">
    <source>
        <dbReference type="ARBA" id="ARBA00023239"/>
    </source>
</evidence>
<dbReference type="InterPro" id="IPR003738">
    <property type="entry name" value="SRAP"/>
</dbReference>
<evidence type="ECO:0000256" key="4">
    <source>
        <dbReference type="ARBA" id="ARBA00022801"/>
    </source>
</evidence>
<evidence type="ECO:0000256" key="2">
    <source>
        <dbReference type="ARBA" id="ARBA00022670"/>
    </source>
</evidence>
<evidence type="ECO:0000256" key="5">
    <source>
        <dbReference type="ARBA" id="ARBA00023124"/>
    </source>
</evidence>
<dbReference type="GO" id="GO:0003697">
    <property type="term" value="F:single-stranded DNA binding"/>
    <property type="evidence" value="ECO:0007669"/>
    <property type="project" value="InterPro"/>
</dbReference>
<dbReference type="InterPro" id="IPR036590">
    <property type="entry name" value="SRAP-like"/>
</dbReference>
<evidence type="ECO:0000256" key="1">
    <source>
        <dbReference type="ARBA" id="ARBA00008136"/>
    </source>
</evidence>
<keyword evidence="3" id="KW-0227">DNA damage</keyword>
<keyword evidence="7" id="KW-0456">Lyase</keyword>
<evidence type="ECO:0000313" key="8">
    <source>
        <dbReference type="EMBL" id="SVC22826.1"/>
    </source>
</evidence>
<comment type="similarity">
    <text evidence="1">Belongs to the SOS response-associated peptidase family.</text>
</comment>
<dbReference type="GO" id="GO:0008233">
    <property type="term" value="F:peptidase activity"/>
    <property type="evidence" value="ECO:0007669"/>
    <property type="project" value="UniProtKB-KW"/>
</dbReference>
<dbReference type="EMBL" id="UINC01080149">
    <property type="protein sequence ID" value="SVC22826.1"/>
    <property type="molecule type" value="Genomic_DNA"/>
</dbReference>
<sequence length="228" mass="26062">MCGRFTLFTSLKELTDRFGFDSFPVNLTPSYNITPTQPVLTVRSIPGDTKQVQADFMRWGLIPAWAKDASLGGRMINARSETASEKPSFRSAFRKRRCLILADGFYEWRKVSTGKQPVRIQMKGGSPFAFAGLWESWRNREGGEVHSCTILTMSANSFMKNIHDRMPLILQKNNESKWLDSSSTDPEEIKEMIQEFPNDYLESWDVSKLVNIPTNNNPECIEPEVRLL</sequence>
<dbReference type="PANTHER" id="PTHR13604:SF0">
    <property type="entry name" value="ABASIC SITE PROCESSING PROTEIN HMCES"/>
    <property type="match status" value="1"/>
</dbReference>
<name>A0A382KFJ2_9ZZZZ</name>
<keyword evidence="2" id="KW-0645">Protease</keyword>
<gene>
    <name evidence="8" type="ORF">METZ01_LOCUS275680</name>
</gene>
<keyword evidence="4" id="KW-0378">Hydrolase</keyword>
<accession>A0A382KFJ2</accession>
<protein>
    <recommendedName>
        <fullName evidence="9">Abasic site processing protein</fullName>
    </recommendedName>
</protein>
<dbReference type="SUPFAM" id="SSF143081">
    <property type="entry name" value="BB1717-like"/>
    <property type="match status" value="1"/>
</dbReference>
<dbReference type="GO" id="GO:0016829">
    <property type="term" value="F:lyase activity"/>
    <property type="evidence" value="ECO:0007669"/>
    <property type="project" value="UniProtKB-KW"/>
</dbReference>
<dbReference type="GO" id="GO:0106300">
    <property type="term" value="P:protein-DNA covalent cross-linking repair"/>
    <property type="evidence" value="ECO:0007669"/>
    <property type="project" value="InterPro"/>
</dbReference>
<reference evidence="8" key="1">
    <citation type="submission" date="2018-05" db="EMBL/GenBank/DDBJ databases">
        <authorList>
            <person name="Lanie J.A."/>
            <person name="Ng W.-L."/>
            <person name="Kazmierczak K.M."/>
            <person name="Andrzejewski T.M."/>
            <person name="Davidsen T.M."/>
            <person name="Wayne K.J."/>
            <person name="Tettelin H."/>
            <person name="Glass J.I."/>
            <person name="Rusch D."/>
            <person name="Podicherti R."/>
            <person name="Tsui H.-C.T."/>
            <person name="Winkler M.E."/>
        </authorList>
    </citation>
    <scope>NUCLEOTIDE SEQUENCE</scope>
</reference>